<dbReference type="eggNOG" id="ENOG502ZB6N">
    <property type="taxonomic scope" value="Bacteria"/>
</dbReference>
<feature type="domain" description="HNH nuclease" evidence="1">
    <location>
        <begin position="190"/>
        <end position="251"/>
    </location>
</feature>
<reference evidence="2 3" key="2">
    <citation type="journal article" date="2012" name="Stand. Genomic Sci.">
        <title>Complete Genome Sequence of Clostridium clariflavum DSM 19732.</title>
        <authorList>
            <person name="Izquierdo J.A."/>
            <person name="Goodwin L."/>
            <person name="Davenport K.W."/>
            <person name="Teshima H."/>
            <person name="Bruce D."/>
            <person name="Detter C."/>
            <person name="Tapia R."/>
            <person name="Han S."/>
            <person name="Land M."/>
            <person name="Hauser L."/>
            <person name="Jeffries C.D."/>
            <person name="Han J."/>
            <person name="Pitluck S."/>
            <person name="Nolan M."/>
            <person name="Chen A."/>
            <person name="Huntemann M."/>
            <person name="Mavromatis K."/>
            <person name="Mikhailova N."/>
            <person name="Liolios K."/>
            <person name="Woyke T."/>
            <person name="Lynd L.R."/>
        </authorList>
    </citation>
    <scope>NUCLEOTIDE SEQUENCE [LARGE SCALE GENOMIC DNA]</scope>
    <source>
        <strain evidence="3">DSM 19732 / NBRC 101661 / EBR45</strain>
    </source>
</reference>
<organism evidence="2 3">
    <name type="scientific">Acetivibrio clariflavus (strain DSM 19732 / NBRC 101661 / EBR45)</name>
    <name type="common">Clostridium clariflavum</name>
    <dbReference type="NCBI Taxonomy" id="720554"/>
    <lineage>
        <taxon>Bacteria</taxon>
        <taxon>Bacillati</taxon>
        <taxon>Bacillota</taxon>
        <taxon>Clostridia</taxon>
        <taxon>Eubacteriales</taxon>
        <taxon>Oscillospiraceae</taxon>
        <taxon>Acetivibrio</taxon>
    </lineage>
</organism>
<dbReference type="RefSeq" id="WP_014256032.1">
    <property type="nucleotide sequence ID" value="NC_016627.1"/>
</dbReference>
<dbReference type="GO" id="GO:0008270">
    <property type="term" value="F:zinc ion binding"/>
    <property type="evidence" value="ECO:0007669"/>
    <property type="project" value="InterPro"/>
</dbReference>
<dbReference type="GO" id="GO:0004519">
    <property type="term" value="F:endonuclease activity"/>
    <property type="evidence" value="ECO:0007669"/>
    <property type="project" value="UniProtKB-KW"/>
</dbReference>
<accession>G8LTI8</accession>
<reference evidence="3" key="1">
    <citation type="submission" date="2011-12" db="EMBL/GenBank/DDBJ databases">
        <title>Complete sequence of Clostridium clariflavum DSM 19732.</title>
        <authorList>
            <consortium name="US DOE Joint Genome Institute"/>
            <person name="Lucas S."/>
            <person name="Han J."/>
            <person name="Lapidus A."/>
            <person name="Cheng J.-F."/>
            <person name="Goodwin L."/>
            <person name="Pitluck S."/>
            <person name="Peters L."/>
            <person name="Teshima H."/>
            <person name="Detter J.C."/>
            <person name="Han C."/>
            <person name="Tapia R."/>
            <person name="Land M."/>
            <person name="Hauser L."/>
            <person name="Kyrpides N."/>
            <person name="Ivanova N."/>
            <person name="Pagani I."/>
            <person name="Kitzmiller T."/>
            <person name="Lynd L."/>
            <person name="Izquierdo J."/>
            <person name="Woyke T."/>
        </authorList>
    </citation>
    <scope>NUCLEOTIDE SEQUENCE [LARGE SCALE GENOMIC DNA]</scope>
    <source>
        <strain evidence="3">DSM 19732 / NBRC 101661 / EBR45</strain>
    </source>
</reference>
<dbReference type="AlphaFoldDB" id="G8LTI8"/>
<evidence type="ECO:0000259" key="1">
    <source>
        <dbReference type="SMART" id="SM00507"/>
    </source>
</evidence>
<protein>
    <submittedName>
        <fullName evidence="2">Putative restriction endonuclease</fullName>
    </submittedName>
</protein>
<dbReference type="SMART" id="SM00507">
    <property type="entry name" value="HNHc"/>
    <property type="match status" value="1"/>
</dbReference>
<dbReference type="KEGG" id="ccl:Clocl_2936"/>
<dbReference type="STRING" id="720554.Clocl_2936"/>
<dbReference type="HOGENOM" id="CLU_982612_0_0_9"/>
<dbReference type="CDD" id="cd00085">
    <property type="entry name" value="HNHc"/>
    <property type="match status" value="1"/>
</dbReference>
<dbReference type="OrthoDB" id="9779761at2"/>
<dbReference type="InterPro" id="IPR003615">
    <property type="entry name" value="HNH_nuc"/>
</dbReference>
<keyword evidence="3" id="KW-1185">Reference proteome</keyword>
<keyword evidence="2" id="KW-0255">Endonuclease</keyword>
<keyword evidence="2" id="KW-0378">Hydrolase</keyword>
<dbReference type="Pfam" id="PF01844">
    <property type="entry name" value="HNH"/>
    <property type="match status" value="1"/>
</dbReference>
<keyword evidence="2" id="KW-0540">Nuclease</keyword>
<dbReference type="InterPro" id="IPR002711">
    <property type="entry name" value="HNH"/>
</dbReference>
<name>G8LTI8_ACECE</name>
<dbReference type="Proteomes" id="UP000005435">
    <property type="component" value="Chromosome"/>
</dbReference>
<dbReference type="GO" id="GO:0003676">
    <property type="term" value="F:nucleic acid binding"/>
    <property type="evidence" value="ECO:0007669"/>
    <property type="project" value="InterPro"/>
</dbReference>
<gene>
    <name evidence="2" type="ordered locus">Clocl_2936</name>
</gene>
<dbReference type="Gene3D" id="1.10.30.50">
    <property type="match status" value="1"/>
</dbReference>
<evidence type="ECO:0000313" key="2">
    <source>
        <dbReference type="EMBL" id="AEV69483.1"/>
    </source>
</evidence>
<proteinExistence type="predicted"/>
<evidence type="ECO:0000313" key="3">
    <source>
        <dbReference type="Proteomes" id="UP000005435"/>
    </source>
</evidence>
<sequence>MIEVNNYVYKKEVDWSLLHQGLTIPLDIQVVFQNAINEFLPKGSSKDIYLVLEGKTYKAKLINQKFNEEKYTNRKSILQIRYNTQSEIAERFRDIFIVSYRYILEQRNNISENKRKHIKIPDEQREYLAIYTTEYLDTYLLECITQEDMRIIKEAMVREDEREYEASINYSIIDPFATITTMNQLVKIRKLNRAIGENLKLLYNFCCQICGKNISKKYGVDIVETHHIDPFVESLNNNAENQIIVCPNHHRTIHKARPIFDRRKLIYIYSNGIEERIILDKHLSKTKN</sequence>
<dbReference type="EMBL" id="CP003065">
    <property type="protein sequence ID" value="AEV69483.1"/>
    <property type="molecule type" value="Genomic_DNA"/>
</dbReference>